<dbReference type="PANTHER" id="PTHR43758:SF2">
    <property type="entry name" value="OXIDIZED PURINE NUCLEOSIDE TRIPHOSPHATE HYDROLASE"/>
    <property type="match status" value="1"/>
</dbReference>
<organism evidence="23 24">
    <name type="scientific">Amphibalanus amphitrite</name>
    <name type="common">Striped barnacle</name>
    <name type="synonym">Balanus amphitrite</name>
    <dbReference type="NCBI Taxonomy" id="1232801"/>
    <lineage>
        <taxon>Eukaryota</taxon>
        <taxon>Metazoa</taxon>
        <taxon>Ecdysozoa</taxon>
        <taxon>Arthropoda</taxon>
        <taxon>Crustacea</taxon>
        <taxon>Multicrustacea</taxon>
        <taxon>Cirripedia</taxon>
        <taxon>Thoracica</taxon>
        <taxon>Thoracicalcarea</taxon>
        <taxon>Balanomorpha</taxon>
        <taxon>Balanoidea</taxon>
        <taxon>Balanidae</taxon>
        <taxon>Amphibalaninae</taxon>
        <taxon>Amphibalanus</taxon>
    </lineage>
</organism>
<comment type="catalytic activity">
    <reaction evidence="18">
        <text>N(6)-methyl-ATP + H2O = N(6)-methyl-AMP + diphosphate + H(+)</text>
        <dbReference type="Rhea" id="RHEA:67608"/>
        <dbReference type="ChEBI" id="CHEBI:15377"/>
        <dbReference type="ChEBI" id="CHEBI:15378"/>
        <dbReference type="ChEBI" id="CHEBI:33019"/>
        <dbReference type="ChEBI" id="CHEBI:144842"/>
        <dbReference type="ChEBI" id="CHEBI:172873"/>
    </reaction>
    <physiologicalReaction direction="left-to-right" evidence="18">
        <dbReference type="Rhea" id="RHEA:67609"/>
    </physiologicalReaction>
</comment>
<dbReference type="GO" id="GO:0005737">
    <property type="term" value="C:cytoplasm"/>
    <property type="evidence" value="ECO:0007669"/>
    <property type="project" value="TreeGrafter"/>
</dbReference>
<evidence type="ECO:0000256" key="12">
    <source>
        <dbReference type="ARBA" id="ARBA00026218"/>
    </source>
</evidence>
<evidence type="ECO:0000256" key="1">
    <source>
        <dbReference type="ARBA" id="ARBA00001946"/>
    </source>
</evidence>
<dbReference type="InterPro" id="IPR000086">
    <property type="entry name" value="NUDIX_hydrolase_dom"/>
</dbReference>
<evidence type="ECO:0000256" key="14">
    <source>
        <dbReference type="ARBA" id="ARBA00030634"/>
    </source>
</evidence>
<keyword evidence="24" id="KW-1185">Reference proteome</keyword>
<reference evidence="23 24" key="1">
    <citation type="submission" date="2019-07" db="EMBL/GenBank/DDBJ databases">
        <title>Draft genome assembly of a fouling barnacle, Amphibalanus amphitrite (Darwin, 1854): The first reference genome for Thecostraca.</title>
        <authorList>
            <person name="Kim W."/>
        </authorList>
    </citation>
    <scope>NUCLEOTIDE SEQUENCE [LARGE SCALE GENOMIC DNA]</scope>
    <source>
        <strain evidence="23">SNU_AA5</strain>
        <tissue evidence="23">Soma without cirri and trophi</tissue>
    </source>
</reference>
<evidence type="ECO:0000256" key="21">
    <source>
        <dbReference type="ARBA" id="ARBA00053094"/>
    </source>
</evidence>
<name>A0A6A4WKX2_AMPAM</name>
<dbReference type="PROSITE" id="PS51462">
    <property type="entry name" value="NUDIX"/>
    <property type="match status" value="1"/>
</dbReference>
<dbReference type="GO" id="GO:0042262">
    <property type="term" value="P:DNA protection"/>
    <property type="evidence" value="ECO:0007669"/>
    <property type="project" value="InterPro"/>
</dbReference>
<dbReference type="EC" id="3.6.1.56" evidence="11"/>
<dbReference type="EMBL" id="VIIS01000516">
    <property type="protein sequence ID" value="KAF0308054.1"/>
    <property type="molecule type" value="Genomic_DNA"/>
</dbReference>
<evidence type="ECO:0000313" key="23">
    <source>
        <dbReference type="EMBL" id="KAF0308056.1"/>
    </source>
</evidence>
<comment type="catalytic activity">
    <reaction evidence="8">
        <text>2-oxo-dATP + H2O = 2-oxo-dAMP + diphosphate + H(+)</text>
        <dbReference type="Rhea" id="RHEA:31583"/>
        <dbReference type="ChEBI" id="CHEBI:15377"/>
        <dbReference type="ChEBI" id="CHEBI:15378"/>
        <dbReference type="ChEBI" id="CHEBI:33019"/>
        <dbReference type="ChEBI" id="CHEBI:63212"/>
        <dbReference type="ChEBI" id="CHEBI:77897"/>
        <dbReference type="EC" id="3.6.1.56"/>
    </reaction>
    <physiologicalReaction direction="left-to-right" evidence="8">
        <dbReference type="Rhea" id="RHEA:31584"/>
    </physiologicalReaction>
</comment>
<comment type="catalytic activity">
    <reaction evidence="9">
        <text>8-oxo-dGTP + H2O = 8-oxo-dGMP + diphosphate + H(+)</text>
        <dbReference type="Rhea" id="RHEA:31575"/>
        <dbReference type="ChEBI" id="CHEBI:15377"/>
        <dbReference type="ChEBI" id="CHEBI:15378"/>
        <dbReference type="ChEBI" id="CHEBI:33019"/>
        <dbReference type="ChEBI" id="CHEBI:63224"/>
        <dbReference type="ChEBI" id="CHEBI:77896"/>
    </reaction>
    <physiologicalReaction direction="left-to-right" evidence="9">
        <dbReference type="Rhea" id="RHEA:31576"/>
    </physiologicalReaction>
</comment>
<evidence type="ECO:0000256" key="7">
    <source>
        <dbReference type="ARBA" id="ARBA00024448"/>
    </source>
</evidence>
<dbReference type="GO" id="GO:0008413">
    <property type="term" value="F:8-oxo-7,8-dihydroguanosine triphosphate pyrophosphatase activity"/>
    <property type="evidence" value="ECO:0007669"/>
    <property type="project" value="InterPro"/>
</dbReference>
<comment type="caution">
    <text evidence="23">The sequence shown here is derived from an EMBL/GenBank/DDBJ whole genome shotgun (WGS) entry which is preliminary data.</text>
</comment>
<dbReference type="EMBL" id="VIIS01000516">
    <property type="protein sequence ID" value="KAF0308056.1"/>
    <property type="molecule type" value="Genomic_DNA"/>
</dbReference>
<dbReference type="PRINTS" id="PR01403">
    <property type="entry name" value="8OXTPHPHTASE"/>
</dbReference>
<evidence type="ECO:0000256" key="13">
    <source>
        <dbReference type="ARBA" id="ARBA00029673"/>
    </source>
</evidence>
<dbReference type="Gene3D" id="3.90.79.10">
    <property type="entry name" value="Nucleoside Triphosphate Pyrophosphohydrolase"/>
    <property type="match status" value="1"/>
</dbReference>
<dbReference type="OrthoDB" id="408303at2759"/>
<evidence type="ECO:0000256" key="6">
    <source>
        <dbReference type="ARBA" id="ARBA00022842"/>
    </source>
</evidence>
<comment type="catalytic activity">
    <reaction evidence="7">
        <text>8-oxo-dATP + H2O = 8-oxo-dAMP + diphosphate + H(+)</text>
        <dbReference type="Rhea" id="RHEA:65396"/>
        <dbReference type="ChEBI" id="CHEBI:15377"/>
        <dbReference type="ChEBI" id="CHEBI:15378"/>
        <dbReference type="ChEBI" id="CHEBI:33019"/>
        <dbReference type="ChEBI" id="CHEBI:71361"/>
        <dbReference type="ChEBI" id="CHEBI:172871"/>
    </reaction>
    <physiologicalReaction direction="left-to-right" evidence="7">
        <dbReference type="Rhea" id="RHEA:65397"/>
    </physiologicalReaction>
</comment>
<dbReference type="InterPro" id="IPR015797">
    <property type="entry name" value="NUDIX_hydrolase-like_dom_sf"/>
</dbReference>
<evidence type="ECO:0000256" key="19">
    <source>
        <dbReference type="ARBA" id="ARBA00048894"/>
    </source>
</evidence>
<dbReference type="AlphaFoldDB" id="A0A6A4WKX2"/>
<dbReference type="EMBL" id="VIIS01000516">
    <property type="protein sequence ID" value="KAF0308055.1"/>
    <property type="molecule type" value="Genomic_DNA"/>
</dbReference>
<dbReference type="SUPFAM" id="SSF55811">
    <property type="entry name" value="Nudix"/>
    <property type="match status" value="1"/>
</dbReference>
<accession>A0A6A4WKX2</accession>
<evidence type="ECO:0000256" key="4">
    <source>
        <dbReference type="ARBA" id="ARBA00022723"/>
    </source>
</evidence>
<dbReference type="PANTHER" id="PTHR43758">
    <property type="entry name" value="7,8-DIHYDRO-8-OXOGUANINE TRIPHOSPHATASE"/>
    <property type="match status" value="1"/>
</dbReference>
<evidence type="ECO:0000256" key="11">
    <source>
        <dbReference type="ARBA" id="ARBA00026103"/>
    </source>
</evidence>
<dbReference type="Pfam" id="PF00293">
    <property type="entry name" value="NUDIX"/>
    <property type="match status" value="1"/>
</dbReference>
<proteinExistence type="inferred from homology"/>
<evidence type="ECO:0000313" key="24">
    <source>
        <dbReference type="Proteomes" id="UP000440578"/>
    </source>
</evidence>
<evidence type="ECO:0000256" key="5">
    <source>
        <dbReference type="ARBA" id="ARBA00022801"/>
    </source>
</evidence>
<feature type="domain" description="Nudix hydrolase" evidence="22">
    <location>
        <begin position="1"/>
        <end position="133"/>
    </location>
</feature>
<keyword evidence="4" id="KW-0479">Metal-binding</keyword>
<dbReference type="InterPro" id="IPR003563">
    <property type="entry name" value="8ODP"/>
</dbReference>
<evidence type="ECO:0000256" key="10">
    <source>
        <dbReference type="ARBA" id="ARBA00024596"/>
    </source>
</evidence>
<comment type="function">
    <text evidence="21">Oxidized purine nucleoside triphosphate hydrolase which is a prominent sanitizer of the oxidized nucleotide pool. Catalyzes the hydrolysis of 2-oxo-dATP (2-hydroxy-dATP) into 2-oxo-dAMP. Also has a significant hydrolase activity toward 2-oxo-ATP, 8-oxo-dGTP and 8-oxo-dATP. Through the hydrolysis of oxidized purine nucleoside triphosphates, prevents their incorporation into DNA and the subsequent transversions A:T to C:G and G:C to T:A. Also catalyzes the hydrolysis of methylated purine nucleoside triphosphate preventing their integration into DNA. Through this antimutagenic activity protects cells from oxidative stress.</text>
</comment>
<keyword evidence="5" id="KW-0378">Hydrolase</keyword>
<evidence type="ECO:0000256" key="17">
    <source>
        <dbReference type="ARBA" id="ARBA00032071"/>
    </source>
</evidence>
<gene>
    <name evidence="23" type="primary">Nudt1_2</name>
    <name evidence="23" type="ORF">FJT64_020700</name>
</gene>
<evidence type="ECO:0000256" key="3">
    <source>
        <dbReference type="ARBA" id="ARBA00011245"/>
    </source>
</evidence>
<dbReference type="CDD" id="cd03427">
    <property type="entry name" value="NUDIX_MTH1_Nudt1"/>
    <property type="match status" value="1"/>
</dbReference>
<comment type="subunit">
    <text evidence="3">Monomer.</text>
</comment>
<sequence>MLKKVLTLVLVRDVAQQRVLLGMKKRGFGAGKWNGFGGKLEPGETVEEAAKRELLEESCVHAEELLPAGRIEFEFQGDPCLLDVHVFTVEKYKGNPHETEEMRPLWYEEGEIPFDKMWADDRFWFPLMLEKKLFKARFLFKGHETILDQSLQVVDAL</sequence>
<dbReference type="Proteomes" id="UP000440578">
    <property type="component" value="Unassembled WGS sequence"/>
</dbReference>
<evidence type="ECO:0000256" key="16">
    <source>
        <dbReference type="ARBA" id="ARBA00031927"/>
    </source>
</evidence>
<evidence type="ECO:0000259" key="22">
    <source>
        <dbReference type="PROSITE" id="PS51462"/>
    </source>
</evidence>
<comment type="similarity">
    <text evidence="2">Belongs to the Nudix hydrolase family.</text>
</comment>
<evidence type="ECO:0000256" key="18">
    <source>
        <dbReference type="ARBA" id="ARBA00048002"/>
    </source>
</evidence>
<evidence type="ECO:0000256" key="8">
    <source>
        <dbReference type="ARBA" id="ARBA00024459"/>
    </source>
</evidence>
<comment type="cofactor">
    <cofactor evidence="1">
        <name>Mg(2+)</name>
        <dbReference type="ChEBI" id="CHEBI:18420"/>
    </cofactor>
</comment>
<comment type="catalytic activity">
    <reaction evidence="19">
        <text>O(6)-methyl-dGTP + H2O = O(6)-methyl-dGMP + diphosphate + H(+)</text>
        <dbReference type="Rhea" id="RHEA:67600"/>
        <dbReference type="ChEBI" id="CHEBI:15377"/>
        <dbReference type="ChEBI" id="CHEBI:15378"/>
        <dbReference type="ChEBI" id="CHEBI:33019"/>
        <dbReference type="ChEBI" id="CHEBI:169974"/>
        <dbReference type="ChEBI" id="CHEBI:169975"/>
    </reaction>
    <physiologicalReaction direction="left-to-right" evidence="19">
        <dbReference type="Rhea" id="RHEA:67601"/>
    </physiologicalReaction>
</comment>
<protein>
    <recommendedName>
        <fullName evidence="12">Oxidized purine nucleoside triphosphate hydrolase</fullName>
        <ecNumber evidence="11">3.6.1.56</ecNumber>
    </recommendedName>
    <alternativeName>
        <fullName evidence="16">2-hydroxy-dATP diphosphatase</fullName>
    </alternativeName>
    <alternativeName>
        <fullName evidence="15">7,8-dihydro-8-oxoguanine triphosphatase</fullName>
    </alternativeName>
    <alternativeName>
        <fullName evidence="14">8-oxo-dGTPase</fullName>
    </alternativeName>
    <alternativeName>
        <fullName evidence="17">Methylated purine nucleoside triphosphate hydrolase</fullName>
    </alternativeName>
    <alternativeName>
        <fullName evidence="13">Nucleoside diphosphate-linked moiety X motif 1</fullName>
    </alternativeName>
</protein>
<comment type="catalytic activity">
    <reaction evidence="20">
        <text>N(6)-methyl-dATP + H2O = N(6)-methyl-dAMP + diphosphate + H(+)</text>
        <dbReference type="Rhea" id="RHEA:67604"/>
        <dbReference type="ChEBI" id="CHEBI:15377"/>
        <dbReference type="ChEBI" id="CHEBI:15378"/>
        <dbReference type="ChEBI" id="CHEBI:33019"/>
        <dbReference type="ChEBI" id="CHEBI:169976"/>
        <dbReference type="ChEBI" id="CHEBI:172872"/>
    </reaction>
    <physiologicalReaction direction="left-to-right" evidence="20">
        <dbReference type="Rhea" id="RHEA:67605"/>
    </physiologicalReaction>
</comment>
<evidence type="ECO:0000256" key="2">
    <source>
        <dbReference type="ARBA" id="ARBA00005582"/>
    </source>
</evidence>
<evidence type="ECO:0000256" key="9">
    <source>
        <dbReference type="ARBA" id="ARBA00024486"/>
    </source>
</evidence>
<dbReference type="GO" id="GO:0008828">
    <property type="term" value="F:dATP diphosphatase activity"/>
    <property type="evidence" value="ECO:0007669"/>
    <property type="project" value="UniProtKB-EC"/>
</dbReference>
<dbReference type="GO" id="GO:0046872">
    <property type="term" value="F:metal ion binding"/>
    <property type="evidence" value="ECO:0007669"/>
    <property type="project" value="UniProtKB-KW"/>
</dbReference>
<comment type="catalytic activity">
    <reaction evidence="10">
        <text>2-oxo-ATP + H2O = 2-oxo-AMP + diphosphate + H(+)</text>
        <dbReference type="Rhea" id="RHEA:67392"/>
        <dbReference type="ChEBI" id="CHEBI:15377"/>
        <dbReference type="ChEBI" id="CHEBI:15378"/>
        <dbReference type="ChEBI" id="CHEBI:33019"/>
        <dbReference type="ChEBI" id="CHEBI:71395"/>
        <dbReference type="ChEBI" id="CHEBI:172878"/>
    </reaction>
    <physiologicalReaction direction="left-to-right" evidence="10">
        <dbReference type="Rhea" id="RHEA:67393"/>
    </physiologicalReaction>
</comment>
<evidence type="ECO:0000256" key="15">
    <source>
        <dbReference type="ARBA" id="ARBA00030682"/>
    </source>
</evidence>
<evidence type="ECO:0000256" key="20">
    <source>
        <dbReference type="ARBA" id="ARBA00049032"/>
    </source>
</evidence>
<keyword evidence="6" id="KW-0460">Magnesium</keyword>